<accession>A0A233RER3</accession>
<organism evidence="1 2">
    <name type="scientific">Oceanimonas doudoroffii</name>
    <dbReference type="NCBI Taxonomy" id="84158"/>
    <lineage>
        <taxon>Bacteria</taxon>
        <taxon>Pseudomonadati</taxon>
        <taxon>Pseudomonadota</taxon>
        <taxon>Gammaproteobacteria</taxon>
        <taxon>Aeromonadales</taxon>
        <taxon>Aeromonadaceae</taxon>
        <taxon>Oceanimonas</taxon>
    </lineage>
</organism>
<reference evidence="1 2" key="1">
    <citation type="submission" date="2017-08" db="EMBL/GenBank/DDBJ databases">
        <title>A Genome Sequence of Oceanimonas doudoroffii ATCC 27123T.</title>
        <authorList>
            <person name="Brennan M.A."/>
            <person name="Maclea K.S."/>
            <person name="Mcclelland W.D."/>
            <person name="Trachtenberg A.M."/>
        </authorList>
    </citation>
    <scope>NUCLEOTIDE SEQUENCE [LARGE SCALE GENOMIC DNA]</scope>
    <source>
        <strain evidence="1 2">ATCC 27123</strain>
    </source>
</reference>
<name>A0A233RER3_9GAMM</name>
<dbReference type="AlphaFoldDB" id="A0A233RER3"/>
<protein>
    <submittedName>
        <fullName evidence="1">Sulfate adenylyltransferase</fullName>
    </submittedName>
</protein>
<dbReference type="Gene3D" id="3.10.620.30">
    <property type="match status" value="1"/>
</dbReference>
<keyword evidence="1" id="KW-0548">Nucleotidyltransferase</keyword>
<dbReference type="Pfam" id="PF06035">
    <property type="entry name" value="Peptidase_C93"/>
    <property type="match status" value="1"/>
</dbReference>
<keyword evidence="2" id="KW-1185">Reference proteome</keyword>
<evidence type="ECO:0000313" key="2">
    <source>
        <dbReference type="Proteomes" id="UP000242757"/>
    </source>
</evidence>
<gene>
    <name evidence="1" type="ORF">B6S08_10620</name>
</gene>
<proteinExistence type="predicted"/>
<sequence>MRPFYHRLCGLALLGVLFGMPAWSLEEEDGSLRLSVQRFYGEAAGRRLGEWRRLVRTGQAAGWSELDAIARVNDFFNRLVFIDDIELWAEEDFWATPAEFIGAGGGDCEDFSLAKYFSLRELGLPDDKLRLVYVKALELNQFHMVVAYYPTPSAVPLILDNLKPAIMPATARTDLAPIYSFNGQHLWLMKERGRGELAGASSRLSLWNELRSRLEHTRLQRPAINLDDGL</sequence>
<keyword evidence="1" id="KW-0808">Transferase</keyword>
<dbReference type="EMBL" id="NBIM01000002">
    <property type="protein sequence ID" value="OXY81894.1"/>
    <property type="molecule type" value="Genomic_DNA"/>
</dbReference>
<evidence type="ECO:0000313" key="1">
    <source>
        <dbReference type="EMBL" id="OXY81894.1"/>
    </source>
</evidence>
<dbReference type="OrthoDB" id="5401788at2"/>
<dbReference type="GO" id="GO:0016779">
    <property type="term" value="F:nucleotidyltransferase activity"/>
    <property type="evidence" value="ECO:0007669"/>
    <property type="project" value="UniProtKB-KW"/>
</dbReference>
<comment type="caution">
    <text evidence="1">The sequence shown here is derived from an EMBL/GenBank/DDBJ whole genome shotgun (WGS) entry which is preliminary data.</text>
</comment>
<dbReference type="PANTHER" id="PTHR39327:SF1">
    <property type="entry name" value="BLR5470 PROTEIN"/>
    <property type="match status" value="1"/>
</dbReference>
<dbReference type="InterPro" id="IPR010319">
    <property type="entry name" value="Transglutaminase-like_Cys_pept"/>
</dbReference>
<dbReference type="PANTHER" id="PTHR39327">
    <property type="match status" value="1"/>
</dbReference>
<dbReference type="Proteomes" id="UP000242757">
    <property type="component" value="Unassembled WGS sequence"/>
</dbReference>